<gene>
    <name evidence="1" type="ORF">LX12_003868</name>
</gene>
<protein>
    <submittedName>
        <fullName evidence="1">Uncharacterized protein</fullName>
    </submittedName>
</protein>
<name>A0ABT1H600_9NOCA</name>
<accession>A0ABT1H600</accession>
<dbReference type="Proteomes" id="UP001205740">
    <property type="component" value="Unassembled WGS sequence"/>
</dbReference>
<comment type="caution">
    <text evidence="1">The sequence shown here is derived from an EMBL/GenBank/DDBJ whole genome shotgun (WGS) entry which is preliminary data.</text>
</comment>
<organism evidence="1 2">
    <name type="scientific">Williamsia serinedens</name>
    <dbReference type="NCBI Taxonomy" id="391736"/>
    <lineage>
        <taxon>Bacteria</taxon>
        <taxon>Bacillati</taxon>
        <taxon>Actinomycetota</taxon>
        <taxon>Actinomycetes</taxon>
        <taxon>Mycobacteriales</taxon>
        <taxon>Nocardiaceae</taxon>
        <taxon>Williamsia</taxon>
    </lineage>
</organism>
<proteinExistence type="predicted"/>
<keyword evidence="2" id="KW-1185">Reference proteome</keyword>
<evidence type="ECO:0000313" key="2">
    <source>
        <dbReference type="Proteomes" id="UP001205740"/>
    </source>
</evidence>
<sequence>MTAVSVITVARSVLTSALPAVKVSNTLPASLPARCIRISRAGGPRTRELDSPRLLVECFASTSKGAADGPQAEQDACDAYDALDAASNAGPWAGGWITGWDGNNLVEFPDPEQPSHARWQFTGSLFVLT</sequence>
<reference evidence="1 2" key="1">
    <citation type="submission" date="2022-06" db="EMBL/GenBank/DDBJ databases">
        <title>Genomic Encyclopedia of Archaeal and Bacterial Type Strains, Phase II (KMG-II): from individual species to whole genera.</title>
        <authorList>
            <person name="Goeker M."/>
        </authorList>
    </citation>
    <scope>NUCLEOTIDE SEQUENCE [LARGE SCALE GENOMIC DNA]</scope>
    <source>
        <strain evidence="1 2">DSM 45037</strain>
    </source>
</reference>
<evidence type="ECO:0000313" key="1">
    <source>
        <dbReference type="EMBL" id="MCP2162660.1"/>
    </source>
</evidence>
<dbReference type="RefSeq" id="WP_253656221.1">
    <property type="nucleotide sequence ID" value="NZ_BAAAOE010000002.1"/>
</dbReference>
<dbReference type="EMBL" id="JAMTCG010000007">
    <property type="protein sequence ID" value="MCP2162660.1"/>
    <property type="molecule type" value="Genomic_DNA"/>
</dbReference>